<dbReference type="InterPro" id="IPR052337">
    <property type="entry name" value="SAT4-like"/>
</dbReference>
<evidence type="ECO:0000313" key="9">
    <source>
        <dbReference type="EMBL" id="PSN60439.1"/>
    </source>
</evidence>
<proteinExistence type="inferred from homology"/>
<protein>
    <recommendedName>
        <fullName evidence="8">Rhodopsin domain-containing protein</fullName>
    </recommendedName>
</protein>
<evidence type="ECO:0000256" key="7">
    <source>
        <dbReference type="SAM" id="Phobius"/>
    </source>
</evidence>
<feature type="region of interest" description="Disordered" evidence="6">
    <location>
        <begin position="301"/>
        <end position="336"/>
    </location>
</feature>
<feature type="transmembrane region" description="Helical" evidence="7">
    <location>
        <begin position="121"/>
        <end position="145"/>
    </location>
</feature>
<dbReference type="GO" id="GO:0016020">
    <property type="term" value="C:membrane"/>
    <property type="evidence" value="ECO:0007669"/>
    <property type="project" value="UniProtKB-SubCell"/>
</dbReference>
<feature type="transmembrane region" description="Helical" evidence="7">
    <location>
        <begin position="6"/>
        <end position="30"/>
    </location>
</feature>
<dbReference type="PANTHER" id="PTHR33048:SF47">
    <property type="entry name" value="INTEGRAL MEMBRANE PROTEIN-RELATED"/>
    <property type="match status" value="1"/>
</dbReference>
<feature type="transmembrane region" description="Helical" evidence="7">
    <location>
        <begin position="86"/>
        <end position="109"/>
    </location>
</feature>
<dbReference type="OrthoDB" id="5398388at2759"/>
<keyword evidence="2 7" id="KW-0812">Transmembrane</keyword>
<feature type="domain" description="Rhodopsin" evidence="8">
    <location>
        <begin position="26"/>
        <end position="273"/>
    </location>
</feature>
<feature type="transmembrane region" description="Helical" evidence="7">
    <location>
        <begin position="165"/>
        <end position="191"/>
    </location>
</feature>
<dbReference type="STRING" id="1448308.A0A2T2N4X4"/>
<feature type="transmembrane region" description="Helical" evidence="7">
    <location>
        <begin position="203"/>
        <end position="223"/>
    </location>
</feature>
<evidence type="ECO:0000313" key="10">
    <source>
        <dbReference type="Proteomes" id="UP000240883"/>
    </source>
</evidence>
<accession>A0A2T2N4X4</accession>
<organism evidence="9 10">
    <name type="scientific">Corynespora cassiicola Philippines</name>
    <dbReference type="NCBI Taxonomy" id="1448308"/>
    <lineage>
        <taxon>Eukaryota</taxon>
        <taxon>Fungi</taxon>
        <taxon>Dikarya</taxon>
        <taxon>Ascomycota</taxon>
        <taxon>Pezizomycotina</taxon>
        <taxon>Dothideomycetes</taxon>
        <taxon>Pleosporomycetidae</taxon>
        <taxon>Pleosporales</taxon>
        <taxon>Corynesporascaceae</taxon>
        <taxon>Corynespora</taxon>
    </lineage>
</organism>
<dbReference type="Pfam" id="PF20684">
    <property type="entry name" value="Fung_rhodopsin"/>
    <property type="match status" value="1"/>
</dbReference>
<dbReference type="Proteomes" id="UP000240883">
    <property type="component" value="Unassembled WGS sequence"/>
</dbReference>
<keyword evidence="4 7" id="KW-0472">Membrane</keyword>
<evidence type="ECO:0000256" key="2">
    <source>
        <dbReference type="ARBA" id="ARBA00022692"/>
    </source>
</evidence>
<dbReference type="InterPro" id="IPR049326">
    <property type="entry name" value="Rhodopsin_dom_fungi"/>
</dbReference>
<evidence type="ECO:0000256" key="4">
    <source>
        <dbReference type="ARBA" id="ARBA00023136"/>
    </source>
</evidence>
<comment type="subcellular location">
    <subcellularLocation>
        <location evidence="1">Membrane</location>
        <topology evidence="1">Multi-pass membrane protein</topology>
    </subcellularLocation>
</comment>
<sequence>MVNEYSEKVVVCSIVFPTVACFVVAARFYCRHTLNNKLRSNDYLALAALVCAVALCINFLSAAIHAGLGDDMSKFTLEQYSEFNKYIYAGVICAYLSFGIVKLSVLEFYKSIFDVQKFRQVANVFLCVIGTWTVVNLFLAIFSAWPISNFWTLGASYAFNHPKWLFYSTILDTTFDLLILCLPFPMIWNMIGLDTQRKLQLTFIFMTGFFCVIAAGLRIYYGWRLSGTGQNTAGQVSNEEMPSIVYNNVIWCEMEACFSVIAACLPCIGSFLTRIVSGAVKLANSIVARSKSLAISKAFSSKGHSKGSVNSGSGSDDDIGKSLNRRSTTKEEPIDGAPARYYVMEEYK</sequence>
<feature type="transmembrane region" description="Helical" evidence="7">
    <location>
        <begin position="42"/>
        <end position="66"/>
    </location>
</feature>
<reference evidence="9 10" key="1">
    <citation type="journal article" date="2018" name="Front. Microbiol.">
        <title>Genome-Wide Analysis of Corynespora cassiicola Leaf Fall Disease Putative Effectors.</title>
        <authorList>
            <person name="Lopez D."/>
            <person name="Ribeiro S."/>
            <person name="Label P."/>
            <person name="Fumanal B."/>
            <person name="Venisse J.S."/>
            <person name="Kohler A."/>
            <person name="de Oliveira R.R."/>
            <person name="Labutti K."/>
            <person name="Lipzen A."/>
            <person name="Lail K."/>
            <person name="Bauer D."/>
            <person name="Ohm R.A."/>
            <person name="Barry K.W."/>
            <person name="Spatafora J."/>
            <person name="Grigoriev I.V."/>
            <person name="Martin F.M."/>
            <person name="Pujade-Renaud V."/>
        </authorList>
    </citation>
    <scope>NUCLEOTIDE SEQUENCE [LARGE SCALE GENOMIC DNA]</scope>
    <source>
        <strain evidence="9 10">Philippines</strain>
    </source>
</reference>
<comment type="similarity">
    <text evidence="5">Belongs to the SAT4 family.</text>
</comment>
<evidence type="ECO:0000256" key="5">
    <source>
        <dbReference type="ARBA" id="ARBA00038359"/>
    </source>
</evidence>
<gene>
    <name evidence="9" type="ORF">BS50DRAFT_681647</name>
</gene>
<evidence type="ECO:0000259" key="8">
    <source>
        <dbReference type="Pfam" id="PF20684"/>
    </source>
</evidence>
<dbReference type="PANTHER" id="PTHR33048">
    <property type="entry name" value="PTH11-LIKE INTEGRAL MEMBRANE PROTEIN (AFU_ORTHOLOGUE AFUA_5G11245)"/>
    <property type="match status" value="1"/>
</dbReference>
<evidence type="ECO:0000256" key="1">
    <source>
        <dbReference type="ARBA" id="ARBA00004141"/>
    </source>
</evidence>
<dbReference type="EMBL" id="KZ678149">
    <property type="protein sequence ID" value="PSN60439.1"/>
    <property type="molecule type" value="Genomic_DNA"/>
</dbReference>
<evidence type="ECO:0000256" key="6">
    <source>
        <dbReference type="SAM" id="MobiDB-lite"/>
    </source>
</evidence>
<keyword evidence="10" id="KW-1185">Reference proteome</keyword>
<evidence type="ECO:0000256" key="3">
    <source>
        <dbReference type="ARBA" id="ARBA00022989"/>
    </source>
</evidence>
<keyword evidence="3 7" id="KW-1133">Transmembrane helix</keyword>
<name>A0A2T2N4X4_CORCC</name>
<feature type="compositionally biased region" description="Low complexity" evidence="6">
    <location>
        <begin position="301"/>
        <end position="314"/>
    </location>
</feature>
<dbReference type="AlphaFoldDB" id="A0A2T2N4X4"/>